<name>A0ABT7Y4B2_9VIBR</name>
<protein>
    <submittedName>
        <fullName evidence="4">Trypsin-like serine protease</fullName>
        <ecNumber evidence="4">3.4.21.-</ecNumber>
    </submittedName>
</protein>
<dbReference type="InterPro" id="IPR001254">
    <property type="entry name" value="Trypsin_dom"/>
</dbReference>
<reference evidence="4" key="1">
    <citation type="submission" date="2024-05" db="EMBL/GenBank/DDBJ databases">
        <title>Genome Sequences of Four Agar- Degrading Marine Bacteria.</title>
        <authorList>
            <person name="Phillips E.K."/>
            <person name="Shaffer J.C."/>
            <person name="Henson M.W."/>
            <person name="Temperton B."/>
            <person name="Thrash C.J."/>
            <person name="Martin M.O."/>
        </authorList>
    </citation>
    <scope>NUCLEOTIDE SEQUENCE</scope>
    <source>
        <strain evidence="4">EKP203</strain>
    </source>
</reference>
<evidence type="ECO:0000256" key="1">
    <source>
        <dbReference type="ARBA" id="ARBA00022729"/>
    </source>
</evidence>
<evidence type="ECO:0000256" key="2">
    <source>
        <dbReference type="SAM" id="SignalP"/>
    </source>
</evidence>
<dbReference type="InterPro" id="IPR050966">
    <property type="entry name" value="Glutamyl_endopeptidase"/>
</dbReference>
<keyword evidence="4" id="KW-0378">Hydrolase</keyword>
<dbReference type="SUPFAM" id="SSF50494">
    <property type="entry name" value="Trypsin-like serine proteases"/>
    <property type="match status" value="1"/>
</dbReference>
<keyword evidence="5" id="KW-1185">Reference proteome</keyword>
<feature type="domain" description="Peptidase S1" evidence="3">
    <location>
        <begin position="37"/>
        <end position="222"/>
    </location>
</feature>
<dbReference type="Proteomes" id="UP001169719">
    <property type="component" value="Unassembled WGS sequence"/>
</dbReference>
<organism evidence="4 5">
    <name type="scientific">Vibrio agarivorans</name>
    <dbReference type="NCBI Taxonomy" id="153622"/>
    <lineage>
        <taxon>Bacteria</taxon>
        <taxon>Pseudomonadati</taxon>
        <taxon>Pseudomonadota</taxon>
        <taxon>Gammaproteobacteria</taxon>
        <taxon>Vibrionales</taxon>
        <taxon>Vibrionaceae</taxon>
        <taxon>Vibrio</taxon>
    </lineage>
</organism>
<comment type="caution">
    <text evidence="4">The sequence shown here is derived from an EMBL/GenBank/DDBJ whole genome shotgun (WGS) entry which is preliminary data.</text>
</comment>
<dbReference type="RefSeq" id="WP_289962873.1">
    <property type="nucleotide sequence ID" value="NZ_JAUEOZ010000002.1"/>
</dbReference>
<accession>A0ABT7Y4B2</accession>
<evidence type="ECO:0000313" key="4">
    <source>
        <dbReference type="EMBL" id="MDN2482821.1"/>
    </source>
</evidence>
<evidence type="ECO:0000259" key="3">
    <source>
        <dbReference type="Pfam" id="PF00089"/>
    </source>
</evidence>
<dbReference type="InterPro" id="IPR009003">
    <property type="entry name" value="Peptidase_S1_PA"/>
</dbReference>
<keyword evidence="1 2" id="KW-0732">Signal</keyword>
<feature type="signal peptide" evidence="2">
    <location>
        <begin position="1"/>
        <end position="22"/>
    </location>
</feature>
<dbReference type="PANTHER" id="PTHR15462:SF8">
    <property type="entry name" value="SERINE PROTEASE"/>
    <property type="match status" value="1"/>
</dbReference>
<dbReference type="Pfam" id="PF00089">
    <property type="entry name" value="Trypsin"/>
    <property type="match status" value="1"/>
</dbReference>
<evidence type="ECO:0000313" key="5">
    <source>
        <dbReference type="Proteomes" id="UP001169719"/>
    </source>
</evidence>
<dbReference type="GO" id="GO:0016787">
    <property type="term" value="F:hydrolase activity"/>
    <property type="evidence" value="ECO:0007669"/>
    <property type="project" value="UniProtKB-KW"/>
</dbReference>
<gene>
    <name evidence="4" type="ORF">QWJ08_15885</name>
</gene>
<dbReference type="Gene3D" id="2.40.10.10">
    <property type="entry name" value="Trypsin-like serine proteases"/>
    <property type="match status" value="2"/>
</dbReference>
<dbReference type="PROSITE" id="PS00134">
    <property type="entry name" value="TRYPSIN_HIS"/>
    <property type="match status" value="1"/>
</dbReference>
<proteinExistence type="predicted"/>
<dbReference type="InterPro" id="IPR018114">
    <property type="entry name" value="TRYPSIN_HIS"/>
</dbReference>
<dbReference type="EMBL" id="JAUEOZ010000002">
    <property type="protein sequence ID" value="MDN2482821.1"/>
    <property type="molecule type" value="Genomic_DNA"/>
</dbReference>
<dbReference type="EC" id="3.4.21.-" evidence="4"/>
<sequence length="234" mass="25688">MKALYLMGFICGVLLNVSWVSAKTPAIDAIGWLEAGNKQCTATIVRSHQIVTAAHCLYDNKTRSFFPPSKIQFFAGFASGDYRLSSFAKDYTVGLKSLPKGEFDEALIYNDWAVITLSTAVGCSIDPIDIDKDSFKNTSLSMFGYGNSGSGKLLAMHDCQYALPPRDKTGLRIKNCDIELGYSGGPLLRKKSNKWVLVGVISAEAEDSKGRIRQVAVPNIAFRKKLKPSACRHY</sequence>
<dbReference type="PANTHER" id="PTHR15462">
    <property type="entry name" value="SERINE PROTEASE"/>
    <property type="match status" value="1"/>
</dbReference>
<feature type="chain" id="PRO_5046430777" evidence="2">
    <location>
        <begin position="23"/>
        <end position="234"/>
    </location>
</feature>
<dbReference type="InterPro" id="IPR043504">
    <property type="entry name" value="Peptidase_S1_PA_chymotrypsin"/>
</dbReference>